<dbReference type="PANTHER" id="PTHR11638">
    <property type="entry name" value="ATP-DEPENDENT CLP PROTEASE"/>
    <property type="match status" value="1"/>
</dbReference>
<dbReference type="PRINTS" id="PR00300">
    <property type="entry name" value="CLPPROTEASEA"/>
</dbReference>
<dbReference type="InterPro" id="IPR041546">
    <property type="entry name" value="ClpA/ClpB_AAA_lid"/>
</dbReference>
<evidence type="ECO:0000313" key="10">
    <source>
        <dbReference type="EMBL" id="CAE0712713.1"/>
    </source>
</evidence>
<accession>A0A7S4AEC6</accession>
<feature type="coiled-coil region" evidence="6">
    <location>
        <begin position="461"/>
        <end position="512"/>
    </location>
</feature>
<dbReference type="InterPro" id="IPR050130">
    <property type="entry name" value="ClpA_ClpB"/>
</dbReference>
<gene>
    <name evidence="10" type="ORF">PAUS00366_LOCUS5465</name>
</gene>
<dbReference type="GO" id="GO:0005524">
    <property type="term" value="F:ATP binding"/>
    <property type="evidence" value="ECO:0007669"/>
    <property type="project" value="UniProtKB-KW"/>
</dbReference>
<evidence type="ECO:0008006" key="11">
    <source>
        <dbReference type="Google" id="ProtNLM"/>
    </source>
</evidence>
<sequence>MNSAVLLATTRASRGGTTRLLLAQQRSATILRKNGHPRATGATGTRDLSFVRVLLSANTTDRLPTREGRRHKDAKTRLRFRLSALASSSSSSLLLLLLSSTPLTGSSIVATTFAAADPADPASTVRQRRLFSSPPPGGGGGGGQSLGSVFGTDPSSGSYLDDYTIDLTEIARGGGKKGGGYDLSSKNGSGSGTSSNMDPIIGRHEEIRRCLQILARRTKSNPILIGQAGVGKTAVVEGLAQRIVSGQVPESMKHKRVLSLDVPGLMSGTYMRGQFEERLKGIIKEVTESNGNVILFVDEIHLIGTAGKGEGSIDMGNMLKPALARGDLQLIGATTLDEYRILEKDPALARRFQAVYVDEPTVEDTLSILRGLKPHYELHHAGIRIKDEALVAAAEMSDRYIADRFQPDKSIDLVDEACSRLRLEQESKPEVLWKVERDLTTKQIEMSALKGEDDKDSIKRREVITAEVKELMERAQKLTERWQEERRSLNRVKDLKEELAKAQREVEVARSKGDFAKAGELLHSTLPGLRHELEERENEEDRTATSNKEHNRLLNEAVDANAIATIVARATGIPVSKITGKESRKLLHMEDQLRTRVVGQDHALEAVSNCVRLSRTGLQARDRTRGNFLFAGPSGVGKTELCKSLAEFLFDDQNAMTRIDMSEFGEKHTVSRLIGSPPGYVGYEKGGMLTEAVRRRPYQVILLDEFEKSHPDVWNLLLQLFDDGRLSDSHGREVDFSNVIVVMTSNMGAHVISELPSHLKGNEPEVKESIMNVIRKTLSPELLNRIDETVIFNRLQREHMDQIAEIHIEGIARRLEDNHDMTLEVSKPSQASIEEHGFDVRYGARPLKRALTNEILNPLSRAILEGEIRDADLVRVVTRGEATNLQKAEQAQFGWVTGADPRSTDNGDVVILKNHEAYLDDDVSGGTSGEEDNYYNEEWRA</sequence>
<dbReference type="Pfam" id="PF17871">
    <property type="entry name" value="AAA_lid_9"/>
    <property type="match status" value="1"/>
</dbReference>
<name>A0A7S4AEC6_9STRA</name>
<organism evidence="10">
    <name type="scientific">Pseudo-nitzschia australis</name>
    <dbReference type="NCBI Taxonomy" id="44445"/>
    <lineage>
        <taxon>Eukaryota</taxon>
        <taxon>Sar</taxon>
        <taxon>Stramenopiles</taxon>
        <taxon>Ochrophyta</taxon>
        <taxon>Bacillariophyta</taxon>
        <taxon>Bacillariophyceae</taxon>
        <taxon>Bacillariophycidae</taxon>
        <taxon>Bacillariales</taxon>
        <taxon>Bacillariaceae</taxon>
        <taxon>Pseudo-nitzschia</taxon>
    </lineage>
</organism>
<keyword evidence="6" id="KW-0175">Coiled coil</keyword>
<feature type="region of interest" description="Disordered" evidence="7">
    <location>
        <begin position="922"/>
        <end position="941"/>
    </location>
</feature>
<dbReference type="InterPro" id="IPR001270">
    <property type="entry name" value="ClpA/B"/>
</dbReference>
<feature type="compositionally biased region" description="Acidic residues" evidence="7">
    <location>
        <begin position="922"/>
        <end position="935"/>
    </location>
</feature>
<dbReference type="EMBL" id="HBIX01006954">
    <property type="protein sequence ID" value="CAE0712713.1"/>
    <property type="molecule type" value="Transcribed_RNA"/>
</dbReference>
<dbReference type="InterPro" id="IPR027417">
    <property type="entry name" value="P-loop_NTPase"/>
</dbReference>
<keyword evidence="3" id="KW-0547">Nucleotide-binding</keyword>
<dbReference type="Gene3D" id="1.10.8.60">
    <property type="match status" value="1"/>
</dbReference>
<dbReference type="CDD" id="cd00009">
    <property type="entry name" value="AAA"/>
    <property type="match status" value="1"/>
</dbReference>
<protein>
    <recommendedName>
        <fullName evidence="11">Clp R domain-containing protein</fullName>
    </recommendedName>
</protein>
<feature type="compositionally biased region" description="Low complexity" evidence="7">
    <location>
        <begin position="184"/>
        <end position="196"/>
    </location>
</feature>
<evidence type="ECO:0000256" key="4">
    <source>
        <dbReference type="ARBA" id="ARBA00022840"/>
    </source>
</evidence>
<dbReference type="InterPro" id="IPR019489">
    <property type="entry name" value="Clp_ATPase_C"/>
</dbReference>
<dbReference type="GO" id="GO:0034605">
    <property type="term" value="P:cellular response to heat"/>
    <property type="evidence" value="ECO:0007669"/>
    <property type="project" value="TreeGrafter"/>
</dbReference>
<feature type="domain" description="AAA+ ATPase" evidence="8">
    <location>
        <begin position="624"/>
        <end position="765"/>
    </location>
</feature>
<feature type="domain" description="AAA+ ATPase" evidence="8">
    <location>
        <begin position="218"/>
        <end position="361"/>
    </location>
</feature>
<reference evidence="10" key="1">
    <citation type="submission" date="2021-01" db="EMBL/GenBank/DDBJ databases">
        <authorList>
            <person name="Corre E."/>
            <person name="Pelletier E."/>
            <person name="Niang G."/>
            <person name="Scheremetjew M."/>
            <person name="Finn R."/>
            <person name="Kale V."/>
            <person name="Holt S."/>
            <person name="Cochrane G."/>
            <person name="Meng A."/>
            <person name="Brown T."/>
            <person name="Cohen L."/>
        </authorList>
    </citation>
    <scope>NUCLEOTIDE SEQUENCE</scope>
    <source>
        <strain evidence="10">10249 10 AB</strain>
    </source>
</reference>
<dbReference type="GO" id="GO:0005737">
    <property type="term" value="C:cytoplasm"/>
    <property type="evidence" value="ECO:0007669"/>
    <property type="project" value="TreeGrafter"/>
</dbReference>
<evidence type="ECO:0000256" key="7">
    <source>
        <dbReference type="SAM" id="MobiDB-lite"/>
    </source>
</evidence>
<dbReference type="PANTHER" id="PTHR11638:SF18">
    <property type="entry name" value="HEAT SHOCK PROTEIN 104"/>
    <property type="match status" value="1"/>
</dbReference>
<feature type="domain" description="Clp ATPase C-terminal" evidence="9">
    <location>
        <begin position="795"/>
        <end position="885"/>
    </location>
</feature>
<dbReference type="Gene3D" id="3.40.50.300">
    <property type="entry name" value="P-loop containing nucleotide triphosphate hydrolases"/>
    <property type="match status" value="3"/>
</dbReference>
<dbReference type="Pfam" id="PF10431">
    <property type="entry name" value="ClpB_D2-small"/>
    <property type="match status" value="1"/>
</dbReference>
<feature type="region of interest" description="Disordered" evidence="7">
    <location>
        <begin position="174"/>
        <end position="199"/>
    </location>
</feature>
<dbReference type="PROSITE" id="PS00871">
    <property type="entry name" value="CLPAB_2"/>
    <property type="match status" value="1"/>
</dbReference>
<dbReference type="InterPro" id="IPR003959">
    <property type="entry name" value="ATPase_AAA_core"/>
</dbReference>
<evidence type="ECO:0000256" key="6">
    <source>
        <dbReference type="SAM" id="Coils"/>
    </source>
</evidence>
<evidence type="ECO:0000256" key="2">
    <source>
        <dbReference type="ARBA" id="ARBA00022737"/>
    </source>
</evidence>
<keyword evidence="5" id="KW-0143">Chaperone</keyword>
<dbReference type="AlphaFoldDB" id="A0A7S4AEC6"/>
<dbReference type="SMART" id="SM00382">
    <property type="entry name" value="AAA"/>
    <property type="match status" value="2"/>
</dbReference>
<keyword evidence="2" id="KW-0677">Repeat</keyword>
<proteinExistence type="inferred from homology"/>
<evidence type="ECO:0000259" key="8">
    <source>
        <dbReference type="SMART" id="SM00382"/>
    </source>
</evidence>
<dbReference type="FunFam" id="3.40.50.300:FF:000025">
    <property type="entry name" value="ATP-dependent Clp protease subunit"/>
    <property type="match status" value="1"/>
</dbReference>
<comment type="similarity">
    <text evidence="1">Belongs to the ClpA/ClpB family.</text>
</comment>
<evidence type="ECO:0000256" key="3">
    <source>
        <dbReference type="ARBA" id="ARBA00022741"/>
    </source>
</evidence>
<dbReference type="SUPFAM" id="SSF52540">
    <property type="entry name" value="P-loop containing nucleoside triphosphate hydrolases"/>
    <property type="match status" value="2"/>
</dbReference>
<dbReference type="CDD" id="cd19499">
    <property type="entry name" value="RecA-like_ClpB_Hsp104-like"/>
    <property type="match status" value="1"/>
</dbReference>
<dbReference type="Pfam" id="PF00004">
    <property type="entry name" value="AAA"/>
    <property type="match status" value="1"/>
</dbReference>
<dbReference type="GO" id="GO:0016887">
    <property type="term" value="F:ATP hydrolysis activity"/>
    <property type="evidence" value="ECO:0007669"/>
    <property type="project" value="InterPro"/>
</dbReference>
<dbReference type="FunFam" id="3.40.50.300:FF:000120">
    <property type="entry name" value="ATP-dependent chaperone ClpB"/>
    <property type="match status" value="1"/>
</dbReference>
<evidence type="ECO:0000259" key="9">
    <source>
        <dbReference type="SMART" id="SM01086"/>
    </source>
</evidence>
<dbReference type="InterPro" id="IPR003593">
    <property type="entry name" value="AAA+_ATPase"/>
</dbReference>
<feature type="region of interest" description="Disordered" evidence="7">
    <location>
        <begin position="117"/>
        <end position="151"/>
    </location>
</feature>
<evidence type="ECO:0000256" key="1">
    <source>
        <dbReference type="ARBA" id="ARBA00008675"/>
    </source>
</evidence>
<dbReference type="InterPro" id="IPR028299">
    <property type="entry name" value="ClpA/B_CS2"/>
</dbReference>
<dbReference type="Pfam" id="PF07724">
    <property type="entry name" value="AAA_2"/>
    <property type="match status" value="1"/>
</dbReference>
<keyword evidence="4" id="KW-0067">ATP-binding</keyword>
<dbReference type="SMART" id="SM01086">
    <property type="entry name" value="ClpB_D2-small"/>
    <property type="match status" value="1"/>
</dbReference>
<evidence type="ECO:0000256" key="5">
    <source>
        <dbReference type="ARBA" id="ARBA00023186"/>
    </source>
</evidence>